<dbReference type="PANTHER" id="PTHR43245">
    <property type="entry name" value="BIFUNCTIONAL POLYMYXIN RESISTANCE PROTEIN ARNA"/>
    <property type="match status" value="1"/>
</dbReference>
<dbReference type="OrthoDB" id="367683at2"/>
<comment type="caution">
    <text evidence="2">The sequence shown here is derived from an EMBL/GenBank/DDBJ whole genome shotgun (WGS) entry which is preliminary data.</text>
</comment>
<reference evidence="2 3" key="1">
    <citation type="submission" date="2018-06" db="EMBL/GenBank/DDBJ databases">
        <title>Genomic Encyclopedia of Type Strains, Phase IV (KMG-IV): sequencing the most valuable type-strain genomes for metagenomic binning, comparative biology and taxonomic classification.</title>
        <authorList>
            <person name="Goeker M."/>
        </authorList>
    </citation>
    <scope>NUCLEOTIDE SEQUENCE [LARGE SCALE GENOMIC DNA]</scope>
    <source>
        <strain evidence="2 3">DSM 25619</strain>
    </source>
</reference>
<keyword evidence="3" id="KW-1185">Reference proteome</keyword>
<dbReference type="EMBL" id="QNRH01000003">
    <property type="protein sequence ID" value="RBO95903.1"/>
    <property type="molecule type" value="Genomic_DNA"/>
</dbReference>
<evidence type="ECO:0000259" key="1">
    <source>
        <dbReference type="Pfam" id="PF01370"/>
    </source>
</evidence>
<dbReference type="InterPro" id="IPR036291">
    <property type="entry name" value="NAD(P)-bd_dom_sf"/>
</dbReference>
<dbReference type="SUPFAM" id="SSF51735">
    <property type="entry name" value="NAD(P)-binding Rossmann-fold domains"/>
    <property type="match status" value="1"/>
</dbReference>
<feature type="domain" description="NAD-dependent epimerase/dehydratase" evidence="1">
    <location>
        <begin position="4"/>
        <end position="228"/>
    </location>
</feature>
<organism evidence="2 3">
    <name type="scientific">Pseudochrobactrum asaccharolyticum</name>
    <dbReference type="NCBI Taxonomy" id="354351"/>
    <lineage>
        <taxon>Bacteria</taxon>
        <taxon>Pseudomonadati</taxon>
        <taxon>Pseudomonadota</taxon>
        <taxon>Alphaproteobacteria</taxon>
        <taxon>Hyphomicrobiales</taxon>
        <taxon>Brucellaceae</taxon>
        <taxon>Pseudochrobactrum</taxon>
    </lineage>
</organism>
<dbReference type="InterPro" id="IPR050177">
    <property type="entry name" value="Lipid_A_modif_metabolic_enz"/>
</dbReference>
<proteinExistence type="predicted"/>
<name>A0A366E0R6_9HYPH</name>
<dbReference type="RefSeq" id="WP_113944405.1">
    <property type="nucleotide sequence ID" value="NZ_JBHEEG010000004.1"/>
</dbReference>
<protein>
    <submittedName>
        <fullName evidence="2">Nucleoside-diphosphate-sugar epimerase</fullName>
    </submittedName>
</protein>
<dbReference type="InterPro" id="IPR001509">
    <property type="entry name" value="Epimerase_deHydtase"/>
</dbReference>
<accession>A0A366E0R6</accession>
<evidence type="ECO:0000313" key="3">
    <source>
        <dbReference type="Proteomes" id="UP000252893"/>
    </source>
</evidence>
<gene>
    <name evidence="2" type="ORF">DFR47_103467</name>
</gene>
<sequence length="325" mass="34916">MAKVLVTGATGCLGNRLAQQLSAQGHHVLAQGRDAQAGQLLETQGIEFIPFDLQGDYPARAFQQVEIVFHCAALSTAWGKAQIFQAVNVTATQRLLDAARKAGAARFVFASSPSIYANGQDRLNLTENAALPAHFPSHYARTKYEAECLVLAADQTGGMRTTALRPRAIYGTGDRSLMPRLLQAIKRGRVPMIGGGQTLIDITHVSDAARAMALAGFNDNANGEIFNITSGKAYKFSELLAAVCALNHSAPKEIHISYDRAMKLAKGLEFLHRIFAPHQEPVLTCQAVASLGRSLTLDISKAQQKLGYNPAVSIEDGIKDYAASL</sequence>
<dbReference type="Gene3D" id="3.40.50.720">
    <property type="entry name" value="NAD(P)-binding Rossmann-like Domain"/>
    <property type="match status" value="1"/>
</dbReference>
<dbReference type="AlphaFoldDB" id="A0A366E0R6"/>
<evidence type="ECO:0000313" key="2">
    <source>
        <dbReference type="EMBL" id="RBO95903.1"/>
    </source>
</evidence>
<dbReference type="Proteomes" id="UP000252893">
    <property type="component" value="Unassembled WGS sequence"/>
</dbReference>
<dbReference type="PANTHER" id="PTHR43245:SF24">
    <property type="entry name" value="DEHYDROGENASE"/>
    <property type="match status" value="1"/>
</dbReference>
<dbReference type="Pfam" id="PF01370">
    <property type="entry name" value="Epimerase"/>
    <property type="match status" value="1"/>
</dbReference>